<dbReference type="Pfam" id="PF02575">
    <property type="entry name" value="YbaB_DNA_bd"/>
    <property type="match status" value="1"/>
</dbReference>
<evidence type="ECO:0000256" key="1">
    <source>
        <dbReference type="SAM" id="MobiDB-lite"/>
    </source>
</evidence>
<organism evidence="2 3">
    <name type="scientific">Halosaccharopolyspora lacisalsi</name>
    <dbReference type="NCBI Taxonomy" id="1000566"/>
    <lineage>
        <taxon>Bacteria</taxon>
        <taxon>Bacillati</taxon>
        <taxon>Actinomycetota</taxon>
        <taxon>Actinomycetes</taxon>
        <taxon>Pseudonocardiales</taxon>
        <taxon>Pseudonocardiaceae</taxon>
        <taxon>Halosaccharopolyspora</taxon>
    </lineage>
</organism>
<dbReference type="GO" id="GO:0003677">
    <property type="term" value="F:DNA binding"/>
    <property type="evidence" value="ECO:0007669"/>
    <property type="project" value="UniProtKB-KW"/>
</dbReference>
<accession>A0A839DVU9</accession>
<feature type="region of interest" description="Disordered" evidence="1">
    <location>
        <begin position="17"/>
        <end position="42"/>
    </location>
</feature>
<name>A0A839DVU9_9PSEU</name>
<reference evidence="2 3" key="1">
    <citation type="submission" date="2020-07" db="EMBL/GenBank/DDBJ databases">
        <title>Sequencing the genomes of 1000 actinobacteria strains.</title>
        <authorList>
            <person name="Klenk H.-P."/>
        </authorList>
    </citation>
    <scope>NUCLEOTIDE SEQUENCE [LARGE SCALE GENOMIC DNA]</scope>
    <source>
        <strain evidence="2 3">DSM 45975</strain>
    </source>
</reference>
<dbReference type="AlphaFoldDB" id="A0A839DVU9"/>
<dbReference type="Gene3D" id="3.30.1310.10">
    <property type="entry name" value="Nucleoid-associated protein YbaB-like domain"/>
    <property type="match status" value="1"/>
</dbReference>
<dbReference type="InterPro" id="IPR036894">
    <property type="entry name" value="YbaB-like_sf"/>
</dbReference>
<evidence type="ECO:0000313" key="2">
    <source>
        <dbReference type="EMBL" id="MBA8823291.1"/>
    </source>
</evidence>
<proteinExistence type="predicted"/>
<feature type="region of interest" description="Disordered" evidence="1">
    <location>
        <begin position="106"/>
        <end position="151"/>
    </location>
</feature>
<dbReference type="RefSeq" id="WP_182542628.1">
    <property type="nucleotide sequence ID" value="NZ_JACGWZ010000001.1"/>
</dbReference>
<feature type="compositionally biased region" description="Polar residues" evidence="1">
    <location>
        <begin position="26"/>
        <end position="42"/>
    </location>
</feature>
<gene>
    <name evidence="2" type="ORF">FHX42_000620</name>
</gene>
<sequence>MNPDDWLSQYDAKLQQVREKTDQAKEQLSQLGGTATSSDEQVTVKVNSSGALEGISFGRGFPHPHPERLASSIMECAQRAQRDAAGQMMQVMQDFVGEGEALDFVRGNLPHGYAGDGADEDETTSSESRHRRESADEDDDFDQPGRGGFPR</sequence>
<dbReference type="EMBL" id="JACGWZ010000001">
    <property type="protein sequence ID" value="MBA8823291.1"/>
    <property type="molecule type" value="Genomic_DNA"/>
</dbReference>
<dbReference type="InterPro" id="IPR004401">
    <property type="entry name" value="YbaB/EbfC"/>
</dbReference>
<keyword evidence="2" id="KW-0238">DNA-binding</keyword>
<protein>
    <submittedName>
        <fullName evidence="2">DNA-binding protein YbaB</fullName>
    </submittedName>
</protein>
<keyword evidence="3" id="KW-1185">Reference proteome</keyword>
<comment type="caution">
    <text evidence="2">The sequence shown here is derived from an EMBL/GenBank/DDBJ whole genome shotgun (WGS) entry which is preliminary data.</text>
</comment>
<dbReference type="SUPFAM" id="SSF82607">
    <property type="entry name" value="YbaB-like"/>
    <property type="match status" value="1"/>
</dbReference>
<dbReference type="Proteomes" id="UP000569329">
    <property type="component" value="Unassembled WGS sequence"/>
</dbReference>
<evidence type="ECO:0000313" key="3">
    <source>
        <dbReference type="Proteomes" id="UP000569329"/>
    </source>
</evidence>